<sequence length="197" mass="21586">MAPKVSSSINGFLGQIGQGVKPNMFEVEIPFPDAAGGKADAELITLLCKSTALPGSSLGSIDVPFRGRTVKIVGDRTFDNWSATFFNDKAMKTRSRFEQWMQNMNTHEGNTAPLFLPEEDGTAGYMKTLAVSQLEKNATTPGGDVLRRYTLWHAFPISISQIDLAYDSNDQIEEFSVEFQMSYWTVDDGGISGITVA</sequence>
<organism evidence="1 2">
    <name type="scientific">Synechococcus phage ACG-2014h</name>
    <dbReference type="NCBI Taxonomy" id="1340810"/>
    <lineage>
        <taxon>Viruses</taxon>
        <taxon>Duplodnaviria</taxon>
        <taxon>Heunggongvirae</taxon>
        <taxon>Uroviricota</taxon>
        <taxon>Caudoviricetes</taxon>
        <taxon>Pantevenvirales</taxon>
        <taxon>Kyanoviridae</taxon>
        <taxon>Sedonavirus</taxon>
        <taxon>Sedonavirus tusconh</taxon>
    </lineage>
</organism>
<evidence type="ECO:0000313" key="1">
    <source>
        <dbReference type="EMBL" id="AHB80522.1"/>
    </source>
</evidence>
<accession>V5USM1</accession>
<dbReference type="KEGG" id="vg:18504684"/>
<proteinExistence type="predicted"/>
<keyword evidence="2" id="KW-1185">Reference proteome</keyword>
<dbReference type="EMBL" id="KF156338">
    <property type="protein sequence ID" value="AHB80522.1"/>
    <property type="molecule type" value="Genomic_DNA"/>
</dbReference>
<dbReference type="OrthoDB" id="10275at10239"/>
<dbReference type="GeneID" id="18504684"/>
<evidence type="ECO:0000313" key="2">
    <source>
        <dbReference type="Proteomes" id="UP000018808"/>
    </source>
</evidence>
<protein>
    <submittedName>
        <fullName evidence="1">Head-proximal tip of tail tube</fullName>
    </submittedName>
</protein>
<dbReference type="RefSeq" id="YP_009008242.1">
    <property type="nucleotide sequence ID" value="NC_023587.1"/>
</dbReference>
<dbReference type="Proteomes" id="UP000018808">
    <property type="component" value="Segment"/>
</dbReference>
<gene>
    <name evidence="1" type="ORF">S-MbCM7_108</name>
</gene>
<name>V5USM1_9CAUD</name>
<reference evidence="1 2" key="1">
    <citation type="journal article" date="2014" name="Nature">
        <title>Viral tagging reveals discrete populations in Synechococcus viral genome sequence space.</title>
        <authorList>
            <person name="Deng L."/>
            <person name="Ignacio Espinoza J.C."/>
            <person name="Gregory A.C."/>
            <person name="Poulos B.T."/>
            <person name="Weitz J.S."/>
            <person name="Hugenholtz P."/>
            <person name="Sullivan M.B."/>
        </authorList>
    </citation>
    <scope>NUCLEOTIDE SEQUENCE [LARGE SCALE GENOMIC DNA]</scope>
</reference>